<dbReference type="PANTHER" id="PTHR35145">
    <property type="entry name" value="CYTOPLASMIC PROTEIN-RELATED"/>
    <property type="match status" value="1"/>
</dbReference>
<dbReference type="Pfam" id="PF04237">
    <property type="entry name" value="YjbR"/>
    <property type="match status" value="1"/>
</dbReference>
<dbReference type="EMBL" id="PDDX01000001">
    <property type="protein sequence ID" value="PHI32508.1"/>
    <property type="molecule type" value="Genomic_DNA"/>
</dbReference>
<gene>
    <name evidence="1" type="ORF">CRN84_25950</name>
</gene>
<dbReference type="PANTHER" id="PTHR35145:SF1">
    <property type="entry name" value="CYTOPLASMIC PROTEIN"/>
    <property type="match status" value="1"/>
</dbReference>
<dbReference type="OrthoDB" id="3194910at2"/>
<name>A0A2C6DQ93_9GAMM</name>
<dbReference type="InterPro" id="IPR058532">
    <property type="entry name" value="YjbR/MT2646/Rv2570-like"/>
</dbReference>
<accession>A0A2C6DQ93</accession>
<evidence type="ECO:0000313" key="1">
    <source>
        <dbReference type="EMBL" id="PHI32508.1"/>
    </source>
</evidence>
<keyword evidence="1" id="KW-0238">DNA-binding</keyword>
<organism evidence="1 2">
    <name type="scientific">Budvicia aquatica</name>
    <dbReference type="NCBI Taxonomy" id="82979"/>
    <lineage>
        <taxon>Bacteria</taxon>
        <taxon>Pseudomonadati</taxon>
        <taxon>Pseudomonadota</taxon>
        <taxon>Gammaproteobacteria</taxon>
        <taxon>Enterobacterales</taxon>
        <taxon>Budviciaceae</taxon>
        <taxon>Budvicia</taxon>
    </lineage>
</organism>
<protein>
    <submittedName>
        <fullName evidence="1">DNA-binding protein</fullName>
    </submittedName>
</protein>
<dbReference type="GO" id="GO:0003677">
    <property type="term" value="F:DNA binding"/>
    <property type="evidence" value="ECO:0007669"/>
    <property type="project" value="UniProtKB-KW"/>
</dbReference>
<dbReference type="Proteomes" id="UP000224974">
    <property type="component" value="Unassembled WGS sequence"/>
</dbReference>
<comment type="caution">
    <text evidence="1">The sequence shown here is derived from an EMBL/GenBank/DDBJ whole genome shotgun (WGS) entry which is preliminary data.</text>
</comment>
<dbReference type="Gene3D" id="3.90.1150.30">
    <property type="match status" value="1"/>
</dbReference>
<keyword evidence="2" id="KW-1185">Reference proteome</keyword>
<dbReference type="InterPro" id="IPR007351">
    <property type="entry name" value="YjbR"/>
</dbReference>
<dbReference type="SUPFAM" id="SSF142906">
    <property type="entry name" value="YjbR-like"/>
    <property type="match status" value="1"/>
</dbReference>
<evidence type="ECO:0000313" key="2">
    <source>
        <dbReference type="Proteomes" id="UP000224974"/>
    </source>
</evidence>
<sequence length="124" mass="13977">MKRDAIVKHETLIEYGLTKLGSVHDYEAAWEADRLKVAGKMFALLGDIDGRPIITLKCPPALAEQLRDANPEVIPGYYMNKAHWNTLFLDGLLDKAFVHEMIDISYQEVLKTLPKKVQLTLSAP</sequence>
<reference evidence="2" key="1">
    <citation type="submission" date="2017-09" db="EMBL/GenBank/DDBJ databases">
        <title>FDA dAtabase for Regulatory Grade micrObial Sequences (FDA-ARGOS): Supporting development and validation of Infectious Disease Dx tests.</title>
        <authorList>
            <person name="Minogue T."/>
            <person name="Wolcott M."/>
            <person name="Wasieloski L."/>
            <person name="Aguilar W."/>
            <person name="Moore D."/>
            <person name="Tallon L."/>
            <person name="Sadzewicz L."/>
            <person name="Ott S."/>
            <person name="Zhao X."/>
            <person name="Nagaraj S."/>
            <person name="Vavikolanu K."/>
            <person name="Aluvathingal J."/>
            <person name="Nadendla S."/>
            <person name="Sichtig H."/>
        </authorList>
    </citation>
    <scope>NUCLEOTIDE SEQUENCE [LARGE SCALE GENOMIC DNA]</scope>
    <source>
        <strain evidence="2">FDAARGOS_387</strain>
    </source>
</reference>
<dbReference type="AlphaFoldDB" id="A0A2C6DQ93"/>
<proteinExistence type="predicted"/>
<dbReference type="InterPro" id="IPR038056">
    <property type="entry name" value="YjbR-like_sf"/>
</dbReference>